<accession>A0A6J4PNY1</accession>
<sequence length="66" mass="7081">MGPPAASTRYEVRTAAIRAVATCHHALGLQFVAIGEAYCSLWSRGSSQDGTRVRVAALRRQRGTGH</sequence>
<dbReference type="EMBL" id="CADCUS010000385">
    <property type="protein sequence ID" value="CAA9420519.1"/>
    <property type="molecule type" value="Genomic_DNA"/>
</dbReference>
<dbReference type="AlphaFoldDB" id="A0A6J4PNY1"/>
<reference evidence="1" key="1">
    <citation type="submission" date="2020-02" db="EMBL/GenBank/DDBJ databases">
        <authorList>
            <person name="Meier V. D."/>
        </authorList>
    </citation>
    <scope>NUCLEOTIDE SEQUENCE</scope>
    <source>
        <strain evidence="1">AVDCRST_MAG66</strain>
    </source>
</reference>
<gene>
    <name evidence="1" type="ORF">AVDCRST_MAG66-2619</name>
</gene>
<proteinExistence type="predicted"/>
<protein>
    <submittedName>
        <fullName evidence="1">Uncharacterized protein</fullName>
    </submittedName>
</protein>
<name>A0A6J4PNY1_9PSEU</name>
<organism evidence="1">
    <name type="scientific">uncultured Pseudonocardia sp</name>
    <dbReference type="NCBI Taxonomy" id="211455"/>
    <lineage>
        <taxon>Bacteria</taxon>
        <taxon>Bacillati</taxon>
        <taxon>Actinomycetota</taxon>
        <taxon>Actinomycetes</taxon>
        <taxon>Pseudonocardiales</taxon>
        <taxon>Pseudonocardiaceae</taxon>
        <taxon>Pseudonocardia</taxon>
        <taxon>environmental samples</taxon>
    </lineage>
</organism>
<evidence type="ECO:0000313" key="1">
    <source>
        <dbReference type="EMBL" id="CAA9420519.1"/>
    </source>
</evidence>